<dbReference type="PROSITE" id="PS50878">
    <property type="entry name" value="RT_POL"/>
    <property type="match status" value="1"/>
</dbReference>
<feature type="compositionally biased region" description="Basic and acidic residues" evidence="1">
    <location>
        <begin position="338"/>
        <end position="348"/>
    </location>
</feature>
<accession>A0A9W7CV61</accession>
<feature type="compositionally biased region" description="Polar residues" evidence="1">
    <location>
        <begin position="26"/>
        <end position="61"/>
    </location>
</feature>
<dbReference type="SUPFAM" id="SSF54160">
    <property type="entry name" value="Chromo domain-like"/>
    <property type="match status" value="1"/>
</dbReference>
<dbReference type="Gene3D" id="3.10.10.10">
    <property type="entry name" value="HIV Type 1 Reverse Transcriptase, subunit A, domain 1"/>
    <property type="match status" value="1"/>
</dbReference>
<name>A0A9W7CV61_9STRA</name>
<feature type="region of interest" description="Disordered" evidence="1">
    <location>
        <begin position="520"/>
        <end position="541"/>
    </location>
</feature>
<evidence type="ECO:0000256" key="1">
    <source>
        <dbReference type="SAM" id="MobiDB-lite"/>
    </source>
</evidence>
<feature type="compositionally biased region" description="Polar residues" evidence="1">
    <location>
        <begin position="71"/>
        <end position="80"/>
    </location>
</feature>
<dbReference type="InterPro" id="IPR016197">
    <property type="entry name" value="Chromo-like_dom_sf"/>
</dbReference>
<reference evidence="3" key="1">
    <citation type="submission" date="2023-04" db="EMBL/GenBank/DDBJ databases">
        <title>Phytophthora fragariaefolia NBRC 109709.</title>
        <authorList>
            <person name="Ichikawa N."/>
            <person name="Sato H."/>
            <person name="Tonouchi N."/>
        </authorList>
    </citation>
    <scope>NUCLEOTIDE SEQUENCE</scope>
    <source>
        <strain evidence="3">NBRC 109709</strain>
    </source>
</reference>
<feature type="region of interest" description="Disordered" evidence="1">
    <location>
        <begin position="304"/>
        <end position="364"/>
    </location>
</feature>
<proteinExistence type="predicted"/>
<feature type="compositionally biased region" description="Polar residues" evidence="1">
    <location>
        <begin position="352"/>
        <end position="363"/>
    </location>
</feature>
<protein>
    <submittedName>
        <fullName evidence="3">Unnamed protein product</fullName>
    </submittedName>
</protein>
<gene>
    <name evidence="3" type="ORF">Pfra01_001508600</name>
</gene>
<keyword evidence="4" id="KW-1185">Reference proteome</keyword>
<sequence length="895" mass="100555">MTTSTAVNVTSASEMARVGNEMPASMSRSLRPQRNNASSSNQDVSAGTDAQQGQLTSSTGTIRRPAHQQRELPSNQVARQTGAATNGISVGSHSTVPQPIFTFVTAPKVTDISHDGMTRWLDLRLEYEEAIKARCKTTGEEVEAVMTSVRNSFDESLLGTLCEVVCVVEKSELTEPFLWDWVMKTVESFKNRTLPDIEELFKRELSMDNTQGDVEAQVTNYFHSCNTLIGTNGLAQLFKTEDGIKKKCKILVNALPFKLKKKVKNEINFRAQEAKSSVPALFKLIMEKALDQEKIDQAMKIAGNGRKQNNGEGGNDGKNKPFTPRKIQYRGNNSSTDGGRHGDRRQVELSDASPTGRSSNQQGCFDCGGGHLRRDCPRVESNSNTTARDTSHRRVPFLPSRDAPHAYLPYCADSGAFKSCISRSDVEKLDGTDIEVVKLQQPILCELVGGRILSVSEVVYLRLSLRTAAGPVSIHSSVECLIVDGHDEFLLGRDVLSMLGIDIDWQLELLAWSDRTDDDDIEEDPALGDDPPAKAPPLKLRLKPGAKPYKRKARKYPPELQLFLEAFNNTLERLGWVYENPNARCACPALPVKKSGGANEYRQTTDYKPTNAQVEPHAGTMPNLDVDLERVAGSLCFGLFDFIRGYWQLPLDEDSQEILSYMTHRKIYTPRRVPQGCSDAALYFQATMERCFASLLYKNLLVWIDDLLLYAKTVDEYLNKLEELFRLMNEFGFKLSATKSSVLKKQVKWCGKLIDVYLLYKLDADVHHRLWPINPATAEQDVHSSRLKFYADKSFEVTEEIREHIVSQGIILTVAQLIEHRWNSAKRMHEILVSWKGLEPIEDSWESLPELYRTILRVPFETSEVGWLNRPSPIDWKSPSPRQRIKYEAGGGDPI</sequence>
<dbReference type="Gene3D" id="3.30.70.270">
    <property type="match status" value="1"/>
</dbReference>
<dbReference type="InterPro" id="IPR000477">
    <property type="entry name" value="RT_dom"/>
</dbReference>
<dbReference type="InterPro" id="IPR043502">
    <property type="entry name" value="DNA/RNA_pol_sf"/>
</dbReference>
<dbReference type="PANTHER" id="PTHR33064">
    <property type="entry name" value="POL PROTEIN"/>
    <property type="match status" value="1"/>
</dbReference>
<dbReference type="OrthoDB" id="105361at2759"/>
<dbReference type="Pfam" id="PF00078">
    <property type="entry name" value="RVT_1"/>
    <property type="match status" value="1"/>
</dbReference>
<dbReference type="SUPFAM" id="SSF56672">
    <property type="entry name" value="DNA/RNA polymerases"/>
    <property type="match status" value="1"/>
</dbReference>
<dbReference type="InterPro" id="IPR043128">
    <property type="entry name" value="Rev_trsase/Diguanyl_cyclase"/>
</dbReference>
<feature type="region of interest" description="Disordered" evidence="1">
    <location>
        <begin position="1"/>
        <end position="80"/>
    </location>
</feature>
<evidence type="ECO:0000313" key="4">
    <source>
        <dbReference type="Proteomes" id="UP001165121"/>
    </source>
</evidence>
<evidence type="ECO:0000313" key="3">
    <source>
        <dbReference type="EMBL" id="GMF43937.1"/>
    </source>
</evidence>
<dbReference type="EMBL" id="BSXT01001608">
    <property type="protein sequence ID" value="GMF43937.1"/>
    <property type="molecule type" value="Genomic_DNA"/>
</dbReference>
<dbReference type="CDD" id="cd01647">
    <property type="entry name" value="RT_LTR"/>
    <property type="match status" value="1"/>
</dbReference>
<dbReference type="PANTHER" id="PTHR33064:SF37">
    <property type="entry name" value="RIBONUCLEASE H"/>
    <property type="match status" value="1"/>
</dbReference>
<evidence type="ECO:0000259" key="2">
    <source>
        <dbReference type="PROSITE" id="PS50878"/>
    </source>
</evidence>
<feature type="region of interest" description="Disordered" evidence="1">
    <location>
        <begin position="378"/>
        <end position="397"/>
    </location>
</feature>
<organism evidence="3 4">
    <name type="scientific">Phytophthora fragariaefolia</name>
    <dbReference type="NCBI Taxonomy" id="1490495"/>
    <lineage>
        <taxon>Eukaryota</taxon>
        <taxon>Sar</taxon>
        <taxon>Stramenopiles</taxon>
        <taxon>Oomycota</taxon>
        <taxon>Peronosporomycetes</taxon>
        <taxon>Peronosporales</taxon>
        <taxon>Peronosporaceae</taxon>
        <taxon>Phytophthora</taxon>
    </lineage>
</organism>
<dbReference type="InterPro" id="IPR051320">
    <property type="entry name" value="Viral_Replic_Matur_Polypro"/>
</dbReference>
<comment type="caution">
    <text evidence="3">The sequence shown here is derived from an EMBL/GenBank/DDBJ whole genome shotgun (WGS) entry which is preliminary data.</text>
</comment>
<feature type="domain" description="Reverse transcriptase" evidence="2">
    <location>
        <begin position="573"/>
        <end position="754"/>
    </location>
</feature>
<dbReference type="Proteomes" id="UP001165121">
    <property type="component" value="Unassembled WGS sequence"/>
</dbReference>
<dbReference type="AlphaFoldDB" id="A0A9W7CV61"/>
<feature type="compositionally biased region" description="Low complexity" evidence="1">
    <location>
        <begin position="1"/>
        <end position="13"/>
    </location>
</feature>